<dbReference type="OrthoDB" id="27673at2157"/>
<evidence type="ECO:0000313" key="2">
    <source>
        <dbReference type="Proteomes" id="UP000006681"/>
    </source>
</evidence>
<dbReference type="Proteomes" id="UP000006681">
    <property type="component" value="Chromosome"/>
</dbReference>
<dbReference type="eggNOG" id="arCOG13811">
    <property type="taxonomic scope" value="Archaea"/>
</dbReference>
<dbReference type="GeneID" id="9751754"/>
<gene>
    <name evidence="1" type="ordered locus">Vdis_0825</name>
</gene>
<evidence type="ECO:0000313" key="1">
    <source>
        <dbReference type="EMBL" id="ADN50217.1"/>
    </source>
</evidence>
<reference evidence="2" key="2">
    <citation type="journal article" date="2010" name="Stand. Genomic Sci.">
        <title>Complete genome sequence of Vulcanisaeta distributa type strain (IC-017T).</title>
        <authorList>
            <person name="Mavromatis K."/>
            <person name="Sikorski J."/>
            <person name="Pabst E."/>
            <person name="Teshima H."/>
            <person name="Lapidus A."/>
            <person name="Lucas S."/>
            <person name="Nolan M."/>
            <person name="Glavina Del Rio T."/>
            <person name="Cheng J."/>
            <person name="Bruce D."/>
            <person name="Goodwin L."/>
            <person name="Pitluck S."/>
            <person name="Liolios K."/>
            <person name="Ivanova N."/>
            <person name="Mikhailova N."/>
            <person name="Pati A."/>
            <person name="Chen A."/>
            <person name="Palaniappan K."/>
            <person name="Land M."/>
            <person name="Hauser L."/>
            <person name="Chang Y."/>
            <person name="Jeffries C."/>
            <person name="Rohde M."/>
            <person name="Spring S."/>
            <person name="Goker M."/>
            <person name="Wirth R."/>
            <person name="Woyke T."/>
            <person name="Bristow J."/>
            <person name="Eisen J."/>
            <person name="Markowitz V."/>
            <person name="Hugenholtz P."/>
            <person name="Klenk H."/>
            <person name="Kyrpides N."/>
        </authorList>
    </citation>
    <scope>NUCLEOTIDE SEQUENCE [LARGE SCALE GENOMIC DNA]</scope>
    <source>
        <strain evidence="2">DSM 14429 / JCM 11212 / NBRC 100878 / IC-017</strain>
    </source>
</reference>
<dbReference type="HOGENOM" id="CLU_1178179_0_0_2"/>
<dbReference type="EMBL" id="CP002100">
    <property type="protein sequence ID" value="ADN50217.1"/>
    <property type="molecule type" value="Genomic_DNA"/>
</dbReference>
<sequence length="235" mass="25997">MFPEAVPIIDQEVRHVPNLVFTNKLAIELRDGINPGIIRRLGSLSKEVIGITRVNDEFNSKLPNSLSKFNKVVIILGPEVGESWLKYVMSLTNTIVGFTLDSLMRFVKIRPGLLNIPNELFIDPIVSGNDTAVQPKALPKAVIDWLMDYVDSGGDLYVLARGDSINNINLLMHSRLIFTYNIKLAELYNSIIKGGFISGTKISVKAGCDFCGNSPNPLCLLICPNVDLIKEIEVE</sequence>
<proteinExistence type="predicted"/>
<organism evidence="1 2">
    <name type="scientific">Vulcanisaeta distributa (strain DSM 14429 / JCM 11212 / NBRC 100878 / IC-017)</name>
    <dbReference type="NCBI Taxonomy" id="572478"/>
    <lineage>
        <taxon>Archaea</taxon>
        <taxon>Thermoproteota</taxon>
        <taxon>Thermoprotei</taxon>
        <taxon>Thermoproteales</taxon>
        <taxon>Thermoproteaceae</taxon>
        <taxon>Vulcanisaeta</taxon>
    </lineage>
</organism>
<dbReference type="AlphaFoldDB" id="E1QP46"/>
<reference evidence="1 2" key="1">
    <citation type="journal article" date="2010" name="Stand. Genomic Sci.">
        <title>Complete genome sequence of Vulcanisaeta distributa type strain (IC-017).</title>
        <authorList>
            <person name="Mavromatis K."/>
            <person name="Sikorski J."/>
            <person name="Pabst E."/>
            <person name="Teshima H."/>
            <person name="Lapidus A."/>
            <person name="Lucas S."/>
            <person name="Nolan M."/>
            <person name="Glavina Del Rio T."/>
            <person name="Cheng J.F."/>
            <person name="Bruce D."/>
            <person name="Goodwin L."/>
            <person name="Pitluck S."/>
            <person name="Liolios K."/>
            <person name="Ivanova N."/>
            <person name="Mikhailova N."/>
            <person name="Pati A."/>
            <person name="Chen A."/>
            <person name="Palaniappan K."/>
            <person name="Land M."/>
            <person name="Hauser L."/>
            <person name="Chang Y.J."/>
            <person name="Jeffries C.D."/>
            <person name="Rohde M."/>
            <person name="Spring S."/>
            <person name="Goker M."/>
            <person name="Wirth R."/>
            <person name="Woyke T."/>
            <person name="Bristow J."/>
            <person name="Eisen J.A."/>
            <person name="Markowitz V."/>
            <person name="Hugenholtz P."/>
            <person name="Klenk H.P."/>
            <person name="Kyrpides N.C."/>
        </authorList>
    </citation>
    <scope>NUCLEOTIDE SEQUENCE [LARGE SCALE GENOMIC DNA]</scope>
    <source>
        <strain evidence="2">DSM 14429 / JCM 11212 / NBRC 100878 / IC-017</strain>
    </source>
</reference>
<accession>E1QP46</accession>
<dbReference type="KEGG" id="vdi:Vdis_0825"/>
<protein>
    <submittedName>
        <fullName evidence="1">Uncharacterized protein</fullName>
    </submittedName>
</protein>
<keyword evidence="2" id="KW-1185">Reference proteome</keyword>
<dbReference type="RefSeq" id="WP_013335942.1">
    <property type="nucleotide sequence ID" value="NC_014537.1"/>
</dbReference>
<name>E1QP46_VULDI</name>
<dbReference type="STRING" id="572478.Vdis_0825"/>